<proteinExistence type="predicted"/>
<protein>
    <recommendedName>
        <fullName evidence="4">PAS domain-containing protein</fullName>
    </recommendedName>
</protein>
<dbReference type="PATRIC" id="fig|1219045.3.peg.1928"/>
<evidence type="ECO:0008006" key="4">
    <source>
        <dbReference type="Google" id="ProtNLM"/>
    </source>
</evidence>
<dbReference type="AlphaFoldDB" id="A0A086PBB3"/>
<dbReference type="EMBL" id="JFZA02000012">
    <property type="protein sequence ID" value="KFG90681.1"/>
    <property type="molecule type" value="Genomic_DNA"/>
</dbReference>
<dbReference type="eggNOG" id="COG5388">
    <property type="taxonomic scope" value="Bacteria"/>
</dbReference>
<gene>
    <name evidence="2" type="ORF">BV98_001885</name>
</gene>
<dbReference type="RefSeq" id="WP_037465047.1">
    <property type="nucleotide sequence ID" value="NZ_BCZD01000002.1"/>
</dbReference>
<organism evidence="2 3">
    <name type="scientific">Sphingobium herbicidovorans (strain ATCC 700291 / DSM 11019 / CCUG 56400 / KCTC 2939 / LMG 18315 / NBRC 16415 / MH)</name>
    <name type="common">Sphingomonas herbicidovorans</name>
    <dbReference type="NCBI Taxonomy" id="1219045"/>
    <lineage>
        <taxon>Bacteria</taxon>
        <taxon>Pseudomonadati</taxon>
        <taxon>Pseudomonadota</taxon>
        <taxon>Alphaproteobacteria</taxon>
        <taxon>Sphingomonadales</taxon>
        <taxon>Sphingomonadaceae</taxon>
        <taxon>Sphingobium</taxon>
    </lineage>
</organism>
<feature type="region of interest" description="Disordered" evidence="1">
    <location>
        <begin position="1"/>
        <end position="21"/>
    </location>
</feature>
<evidence type="ECO:0000256" key="1">
    <source>
        <dbReference type="SAM" id="MobiDB-lite"/>
    </source>
</evidence>
<evidence type="ECO:0000313" key="3">
    <source>
        <dbReference type="Proteomes" id="UP000024284"/>
    </source>
</evidence>
<sequence>MDTLRGQEISSEQDDFDYADSQAIEAPPSVGSDERRMQVRAYNYWASLLGDRALPSIEDLSPDHLEDFGPNSVLLDFSTGLDNPAVVYLGTALRRECAVTGAIQFINDVPSRSLLSRLTDHYLQIIANAAPIGFEAGFVNQRGAEILYRGILMPFSSDGETIDFVFGVISWKELASEAISDELGREVDAALRGSAQSRDVAPIWADGPAAGEEDTLDLAGMESPAEDAPLADWLALARDGAEQARTSEARTHTALYRAIGLAYDFALMSEASPDDYAEMLTDAGIKAQARSPLTAVVKLVFGSAYDKTRITEYATALEHAKAAGLGLGALGDYLGQYPGGLKALIRDERAQRRAALPDRPDPRQSARAALKSAAPIDPVAIPTDADGLAVVIARREADGTIAIVGALPDGSDLGQRVIVAAAR</sequence>
<reference evidence="2" key="1">
    <citation type="submission" date="2014-08" db="EMBL/GenBank/DDBJ databases">
        <title>Draft genome sequences of Sphingobium herbicidovorans.</title>
        <authorList>
            <person name="Gan H.M."/>
            <person name="Gan H.Y."/>
            <person name="Savka M.A."/>
        </authorList>
    </citation>
    <scope>NUCLEOTIDE SEQUENCE [LARGE SCALE GENOMIC DNA]</scope>
    <source>
        <strain evidence="2">NBRC 16415</strain>
    </source>
</reference>
<dbReference type="OrthoDB" id="7441080at2"/>
<keyword evidence="3" id="KW-1185">Reference proteome</keyword>
<comment type="caution">
    <text evidence="2">The sequence shown here is derived from an EMBL/GenBank/DDBJ whole genome shotgun (WGS) entry which is preliminary data.</text>
</comment>
<dbReference type="STRING" id="76947.GCA_002080435_01101"/>
<dbReference type="Proteomes" id="UP000024284">
    <property type="component" value="Unassembled WGS sequence"/>
</dbReference>
<accession>A0A086PBB3</accession>
<name>A0A086PBB3_SPHHM</name>
<evidence type="ECO:0000313" key="2">
    <source>
        <dbReference type="EMBL" id="KFG90681.1"/>
    </source>
</evidence>